<feature type="compositionally biased region" description="Basic and acidic residues" evidence="1">
    <location>
        <begin position="1886"/>
        <end position="1898"/>
    </location>
</feature>
<keyword evidence="3" id="KW-1185">Reference proteome</keyword>
<proteinExistence type="predicted"/>
<name>A0AAV2AB67_9ARAC</name>
<reference evidence="2 3" key="1">
    <citation type="submission" date="2024-04" db="EMBL/GenBank/DDBJ databases">
        <authorList>
            <person name="Rising A."/>
            <person name="Reimegard J."/>
            <person name="Sonavane S."/>
            <person name="Akerstrom W."/>
            <person name="Nylinder S."/>
            <person name="Hedman E."/>
            <person name="Kallberg Y."/>
        </authorList>
    </citation>
    <scope>NUCLEOTIDE SEQUENCE [LARGE SCALE GENOMIC DNA]</scope>
</reference>
<sequence length="2044" mass="235896">MHYEDPFHESEYDEELIEDSDEMLHDTSYGIETHDDYSTHHSSNRDGQNDEKYIGEIRDYQHFKNNHAIVLDGKVIEIKSEHVPHEDESIEHIAKAKNVENFNPNEEHLMKSEHVVSYRRKIETDDKQFPNQRGANKHLIHIEHDENNDDEHHIFSGEKYIEAYEKPFSDQLATLKRTTESVHDENSFSTYSLISGGRKFGAHKNHFFNQHGTDKPTIQSAHDKSKEGNEEYLNNFEHDVVVGVIEAHEELVPRPDRNSEYTTPMMHIAFFDESKKYLDKIQNSAFPVKSNIQIHGRRIINQDSKERSVLKIEHNEDLNTNEEQFFNKRGHSIIFGRNKTEMPHLLIVEIKDLKNAKPLEHTDDNEGNTNYHEVVLDRNGKETRNKHAITFDLIRGDSKENTKEEDFDKEGEHLRMHLHNTTAFEKTENLKKSEPVEFSIESKDSTNGSEHLSIAKSKQNINEKNYNFSHDPIRSEPDYFEFYDYYDLLSQVAAFKVKNHQLKRTYTTESPSVNVDKKSLNMKEEITLPRTTSTLFVPNSLSSISHSTTKYSRIDLTSKLYRNTFNTEKTTQRAKIHSVTPQSYNSNYPKETHLKKLKSLFRENLGNGEIKYDPLLTISSQSPSTSLSSISQSPIESARPRTHQSTLYQRVGHQNNVYRSKTTKSFKISTENFTIKYASNEYFKKKFETAPTTDFKHSVRYKTRVTSPMSIATEFSSSNSLSIRSQDDSEPSRILHLLPYLHLHQIKTTSKIEIQSTFPPLSTLKPMLDYVIMCKTINATKFDSQPLLFRRLSNPVHKFSFIQRKGFSQGKKNKFASTPHPLSTKVQKVEIGPRDYTVCDYHHYTTKRYLYKPRNLNKSLFRHISTPFEISSNDYAYSGGRLIGTFAPKFYSKQKNLPNSENIRGRNFNNYFRRNVGIHLHNQSKLLTKNYFSPRTNAYEYVITPRTSKPKSKQPFTQATITLTTSNRKQKAVMGKLSGPISVFATRNFKSTSHKNSFYKVSTKETYKMFTEKPIKHIPPNYSNRSALLSSTQHEDHETKSSKVFDIINKKFLENKKKENYAQTSIKHTFPRTRGPINISTTYSITNISAYFPISYSKTLDKIKRDSFSTKHYILGIMTKPVKTSTFRPSSIDTKDSSILEVTYPSYSQKQNITQIAEKKELTSPNDKPITYVPDTVITRRNQVLRKTISNHSQTTALFYPSRRTKNIEEKADSLSYTSKQSIRKITLEPKEYITQNKVITLFPYSVTTKRNQELQKSSAHYLDTLVPYSSTSKTKDTIGHVTFPSYSTERNNYRISQESDGFISFNKPISYSFSVYEAKKRTKNKDKTATFSQQEPLANAQKYGIITTSTESTNLNANIYSTEDYTSISDKKHESLINEEQLEASKDYQQITPSVYQSPIEEQGSHLISMKYKPFIIYNSITPEKLHPTSILPLLIKTLHADKKKYSQNASSYETTTNARMETHIYNFKHKHLSLNSVETKSNYFSTTAPPFSTEPTIQTVNENKFYYQTSIQRNTTSSKQLATIYSLHKTAASSYTRDYKTANIVTSDEYSHSINQKPTMLMTPSAMKPFDYNSRISHHSTVHEFKRGKTKDILPILRYQPLITQKPPEMFVSIPSTSTLAHRFKNRPTTIDDHNKETNMLLSPRVPVKDNILPLSDLMLYWLCYRSMHLDKNKQNCTFNQRHTYQTMNSVSKTMKPSVITTSMHLTSNMTNKGFSQTTTRSNYLRTTTLLYPPRTKNIKAKLIYPSYSTEQIIPRNIVESVESTSHNKPPTLFSHIVTAKRNQGLRQSTAHYFTTLLPFTAKSSKLSIVYTPISKDILKLPKYPSVIIRNQQHGYLATKPLDKLRVLHSTVDTTDPFTEYSLKSDETHRYTKKTSENFLSTEPESRNRPNRKSPDNLRYFIPNTSPSSIPETVLEKPEFSKIALSKEVTAFEKFSYFSTKLPLYLRLKETIRRKSSEVESRRASVKRFTANMPEFIAKNQNKTVPTEQSAPELNATQQSGGYLGRRRGRPGGRRGRPGRGGGRRGSKTPARVVGRPTKTKD</sequence>
<feature type="region of interest" description="Disordered" evidence="1">
    <location>
        <begin position="622"/>
        <end position="641"/>
    </location>
</feature>
<protein>
    <recommendedName>
        <fullName evidence="4">Cell division protein</fullName>
    </recommendedName>
</protein>
<feature type="compositionally biased region" description="Basic residues" evidence="1">
    <location>
        <begin position="2007"/>
        <end position="2029"/>
    </location>
</feature>
<dbReference type="EMBL" id="CAXIEN010000141">
    <property type="protein sequence ID" value="CAL1281173.1"/>
    <property type="molecule type" value="Genomic_DNA"/>
</dbReference>
<evidence type="ECO:0000313" key="3">
    <source>
        <dbReference type="Proteomes" id="UP001497382"/>
    </source>
</evidence>
<comment type="caution">
    <text evidence="2">The sequence shown here is derived from an EMBL/GenBank/DDBJ whole genome shotgun (WGS) entry which is preliminary data.</text>
</comment>
<feature type="compositionally biased region" description="Polar residues" evidence="1">
    <location>
        <begin position="1981"/>
        <end position="2003"/>
    </location>
</feature>
<accession>A0AAV2AB67</accession>
<feature type="compositionally biased region" description="Low complexity" evidence="1">
    <location>
        <begin position="622"/>
        <end position="635"/>
    </location>
</feature>
<feature type="compositionally biased region" description="Basic and acidic residues" evidence="1">
    <location>
        <begin position="1868"/>
        <end position="1878"/>
    </location>
</feature>
<gene>
    <name evidence="2" type="ORF">LARSCL_LOCUS11413</name>
</gene>
<evidence type="ECO:0008006" key="4">
    <source>
        <dbReference type="Google" id="ProtNLM"/>
    </source>
</evidence>
<dbReference type="Proteomes" id="UP001497382">
    <property type="component" value="Unassembled WGS sequence"/>
</dbReference>
<evidence type="ECO:0000313" key="2">
    <source>
        <dbReference type="EMBL" id="CAL1281173.1"/>
    </source>
</evidence>
<feature type="region of interest" description="Disordered" evidence="1">
    <location>
        <begin position="1868"/>
        <end position="1906"/>
    </location>
</feature>
<organism evidence="2 3">
    <name type="scientific">Larinioides sclopetarius</name>
    <dbReference type="NCBI Taxonomy" id="280406"/>
    <lineage>
        <taxon>Eukaryota</taxon>
        <taxon>Metazoa</taxon>
        <taxon>Ecdysozoa</taxon>
        <taxon>Arthropoda</taxon>
        <taxon>Chelicerata</taxon>
        <taxon>Arachnida</taxon>
        <taxon>Araneae</taxon>
        <taxon>Araneomorphae</taxon>
        <taxon>Entelegynae</taxon>
        <taxon>Araneoidea</taxon>
        <taxon>Araneidae</taxon>
        <taxon>Larinioides</taxon>
    </lineage>
</organism>
<feature type="region of interest" description="Disordered" evidence="1">
    <location>
        <begin position="1977"/>
        <end position="2044"/>
    </location>
</feature>
<evidence type="ECO:0000256" key="1">
    <source>
        <dbReference type="SAM" id="MobiDB-lite"/>
    </source>
</evidence>